<accession>A0A067U090</accession>
<feature type="compositionally biased region" description="Polar residues" evidence="1">
    <location>
        <begin position="1"/>
        <end position="11"/>
    </location>
</feature>
<feature type="region of interest" description="Disordered" evidence="1">
    <location>
        <begin position="1"/>
        <end position="34"/>
    </location>
</feature>
<reference evidence="3" key="1">
    <citation type="journal article" date="2014" name="Proc. Natl. Acad. Sci. U.S.A.">
        <title>Extensive sampling of basidiomycete genomes demonstrates inadequacy of the white-rot/brown-rot paradigm for wood decay fungi.</title>
        <authorList>
            <person name="Riley R."/>
            <person name="Salamov A.A."/>
            <person name="Brown D.W."/>
            <person name="Nagy L.G."/>
            <person name="Floudas D."/>
            <person name="Held B.W."/>
            <person name="Levasseur A."/>
            <person name="Lombard V."/>
            <person name="Morin E."/>
            <person name="Otillar R."/>
            <person name="Lindquist E.A."/>
            <person name="Sun H."/>
            <person name="LaButti K.M."/>
            <person name="Schmutz J."/>
            <person name="Jabbour D."/>
            <person name="Luo H."/>
            <person name="Baker S.E."/>
            <person name="Pisabarro A.G."/>
            <person name="Walton J.D."/>
            <person name="Blanchette R.A."/>
            <person name="Henrissat B."/>
            <person name="Martin F."/>
            <person name="Cullen D."/>
            <person name="Hibbett D.S."/>
            <person name="Grigoriev I.V."/>
        </authorList>
    </citation>
    <scope>NUCLEOTIDE SEQUENCE [LARGE SCALE GENOMIC DNA]</scope>
    <source>
        <strain evidence="3">CBS 339.88</strain>
    </source>
</reference>
<dbReference type="EMBL" id="KL142367">
    <property type="protein sequence ID" value="KDR85699.1"/>
    <property type="molecule type" value="Genomic_DNA"/>
</dbReference>
<evidence type="ECO:0000313" key="2">
    <source>
        <dbReference type="EMBL" id="KDR85699.1"/>
    </source>
</evidence>
<protein>
    <submittedName>
        <fullName evidence="2">Uncharacterized protein</fullName>
    </submittedName>
</protein>
<gene>
    <name evidence="2" type="ORF">GALMADRAFT_234716</name>
</gene>
<organism evidence="2 3">
    <name type="scientific">Galerina marginata (strain CBS 339.88)</name>
    <dbReference type="NCBI Taxonomy" id="685588"/>
    <lineage>
        <taxon>Eukaryota</taxon>
        <taxon>Fungi</taxon>
        <taxon>Dikarya</taxon>
        <taxon>Basidiomycota</taxon>
        <taxon>Agaricomycotina</taxon>
        <taxon>Agaricomycetes</taxon>
        <taxon>Agaricomycetidae</taxon>
        <taxon>Agaricales</taxon>
        <taxon>Agaricineae</taxon>
        <taxon>Strophariaceae</taxon>
        <taxon>Galerina</taxon>
    </lineage>
</organism>
<proteinExistence type="predicted"/>
<dbReference type="Proteomes" id="UP000027222">
    <property type="component" value="Unassembled WGS sequence"/>
</dbReference>
<dbReference type="OrthoDB" id="2555515at2759"/>
<dbReference type="HOGENOM" id="CLU_2722397_0_0_1"/>
<dbReference type="STRING" id="685588.A0A067U090"/>
<evidence type="ECO:0000313" key="3">
    <source>
        <dbReference type="Proteomes" id="UP000027222"/>
    </source>
</evidence>
<sequence length="72" mass="7824">MDATSSSTASAQGRLKRVLPSRARRGGPGVGTCDTDLLILDTYKRQRASCSPPPNPALTFFHPRRSRAHHPP</sequence>
<keyword evidence="3" id="KW-1185">Reference proteome</keyword>
<evidence type="ECO:0000256" key="1">
    <source>
        <dbReference type="SAM" id="MobiDB-lite"/>
    </source>
</evidence>
<feature type="region of interest" description="Disordered" evidence="1">
    <location>
        <begin position="47"/>
        <end position="72"/>
    </location>
</feature>
<dbReference type="AlphaFoldDB" id="A0A067U090"/>
<name>A0A067U090_GALM3</name>
<feature type="compositionally biased region" description="Basic residues" evidence="1">
    <location>
        <begin position="14"/>
        <end position="25"/>
    </location>
</feature>
<feature type="compositionally biased region" description="Basic residues" evidence="1">
    <location>
        <begin position="62"/>
        <end position="72"/>
    </location>
</feature>